<dbReference type="AlphaFoldDB" id="A0A934ICF9"/>
<dbReference type="EMBL" id="JAEKPD010000008">
    <property type="protein sequence ID" value="MBJ3763101.1"/>
    <property type="molecule type" value="Genomic_DNA"/>
</dbReference>
<dbReference type="InterPro" id="IPR004960">
    <property type="entry name" value="LipA_acyltrans"/>
</dbReference>
<comment type="caution">
    <text evidence="7">The sequence shown here is derived from an EMBL/GenBank/DDBJ whole genome shotgun (WGS) entry which is preliminary data.</text>
</comment>
<evidence type="ECO:0000256" key="4">
    <source>
        <dbReference type="ARBA" id="ARBA00022679"/>
    </source>
</evidence>
<gene>
    <name evidence="7" type="ORF">ILP92_10125</name>
</gene>
<dbReference type="Proteomes" id="UP000642488">
    <property type="component" value="Unassembled WGS sequence"/>
</dbReference>
<dbReference type="PANTHER" id="PTHR30606:SF10">
    <property type="entry name" value="PHOSPHATIDYLINOSITOL MANNOSIDE ACYLTRANSFERASE"/>
    <property type="match status" value="1"/>
</dbReference>
<dbReference type="Pfam" id="PF03279">
    <property type="entry name" value="Lip_A_acyltrans"/>
    <property type="match status" value="1"/>
</dbReference>
<evidence type="ECO:0000256" key="5">
    <source>
        <dbReference type="ARBA" id="ARBA00023136"/>
    </source>
</evidence>
<accession>A0A934ICF9</accession>
<proteinExistence type="predicted"/>
<organism evidence="7 8">
    <name type="scientific">Palleronia pontilimi</name>
    <dbReference type="NCBI Taxonomy" id="1964209"/>
    <lineage>
        <taxon>Bacteria</taxon>
        <taxon>Pseudomonadati</taxon>
        <taxon>Pseudomonadota</taxon>
        <taxon>Alphaproteobacteria</taxon>
        <taxon>Rhodobacterales</taxon>
        <taxon>Roseobacteraceae</taxon>
        <taxon>Palleronia</taxon>
    </lineage>
</organism>
<dbReference type="CDD" id="cd07984">
    <property type="entry name" value="LPLAT_LABLAT-like"/>
    <property type="match status" value="1"/>
</dbReference>
<reference evidence="7" key="1">
    <citation type="submission" date="2020-12" db="EMBL/GenBank/DDBJ databases">
        <title>Bacterial taxonomy.</title>
        <authorList>
            <person name="Pan X."/>
        </authorList>
    </citation>
    <scope>NUCLEOTIDE SEQUENCE</scope>
    <source>
        <strain evidence="7">KCTC 52957</strain>
    </source>
</reference>
<evidence type="ECO:0000313" key="7">
    <source>
        <dbReference type="EMBL" id="MBJ3763101.1"/>
    </source>
</evidence>
<protein>
    <submittedName>
        <fullName evidence="7">Lysophospholipid acyltransferase family protein</fullName>
    </submittedName>
</protein>
<evidence type="ECO:0000313" key="8">
    <source>
        <dbReference type="Proteomes" id="UP000642488"/>
    </source>
</evidence>
<dbReference type="GO" id="GO:0005886">
    <property type="term" value="C:plasma membrane"/>
    <property type="evidence" value="ECO:0007669"/>
    <property type="project" value="UniProtKB-SubCell"/>
</dbReference>
<evidence type="ECO:0000256" key="1">
    <source>
        <dbReference type="ARBA" id="ARBA00004533"/>
    </source>
</evidence>
<dbReference type="RefSeq" id="WP_198916259.1">
    <property type="nucleotide sequence ID" value="NZ_JAEKPD010000008.1"/>
</dbReference>
<keyword evidence="6 7" id="KW-0012">Acyltransferase</keyword>
<keyword evidence="5" id="KW-0472">Membrane</keyword>
<comment type="subcellular location">
    <subcellularLocation>
        <location evidence="1">Cell inner membrane</location>
    </subcellularLocation>
</comment>
<keyword evidence="8" id="KW-1185">Reference proteome</keyword>
<dbReference type="PANTHER" id="PTHR30606">
    <property type="entry name" value="LIPID A BIOSYNTHESIS LAUROYL ACYLTRANSFERASE"/>
    <property type="match status" value="1"/>
</dbReference>
<dbReference type="GO" id="GO:0009247">
    <property type="term" value="P:glycolipid biosynthetic process"/>
    <property type="evidence" value="ECO:0007669"/>
    <property type="project" value="UniProtKB-ARBA"/>
</dbReference>
<keyword evidence="2" id="KW-1003">Cell membrane</keyword>
<keyword evidence="3" id="KW-0997">Cell inner membrane</keyword>
<name>A0A934ICF9_9RHOB</name>
<dbReference type="GO" id="GO:0016746">
    <property type="term" value="F:acyltransferase activity"/>
    <property type="evidence" value="ECO:0007669"/>
    <property type="project" value="UniProtKB-KW"/>
</dbReference>
<keyword evidence="4" id="KW-0808">Transferase</keyword>
<evidence type="ECO:0000256" key="3">
    <source>
        <dbReference type="ARBA" id="ARBA00022519"/>
    </source>
</evidence>
<sequence length="303" mass="33230">MASNPEARPFDKVQDAAIRALLGLVLALPYRTRVRLMGWTCAHILGPIAGWRKRVRANLALACPDLPDAEVERLARAVPNNVGRTLIEIYSGAEFKDHVLGTPLSGPGLAPFREARAQGRPVVLITGHLGNFDSLRAALTAEGHVIAGLYRRMRNTAFNEHYVAALSAIGEPLFASDRAGVAGFVRHLAKGGIVGILTDVYSSKGADVTFFGQPAPTATSACEWAVKYDALVVPCYGLRKPDGLTFDIRLQEPIPLGDPVAMTQTINDGLEALVRDHMEQWFWIHRRWKPWRKRRGKKARSAA</sequence>
<evidence type="ECO:0000256" key="2">
    <source>
        <dbReference type="ARBA" id="ARBA00022475"/>
    </source>
</evidence>
<evidence type="ECO:0000256" key="6">
    <source>
        <dbReference type="ARBA" id="ARBA00023315"/>
    </source>
</evidence>